<organism evidence="1 2">
    <name type="scientific">Nocardiopsis mwathae</name>
    <dbReference type="NCBI Taxonomy" id="1472723"/>
    <lineage>
        <taxon>Bacteria</taxon>
        <taxon>Bacillati</taxon>
        <taxon>Actinomycetota</taxon>
        <taxon>Actinomycetes</taxon>
        <taxon>Streptosporangiales</taxon>
        <taxon>Nocardiopsidaceae</taxon>
        <taxon>Nocardiopsis</taxon>
    </lineage>
</organism>
<dbReference type="EMBL" id="JACHDS010000001">
    <property type="protein sequence ID" value="MBB6170718.1"/>
    <property type="molecule type" value="Genomic_DNA"/>
</dbReference>
<keyword evidence="2" id="KW-1185">Reference proteome</keyword>
<name>A0A7X0D3Z5_9ACTN</name>
<sequence>MTQPQVTYLNAPSGWRAWRMDDTGNCYAIPGAPKWLPHGMLYADSPEELVDKIVATDEAIAEGIARRFEATTAGSGDVLAPQWRSRATASGWFPPAA</sequence>
<dbReference type="Proteomes" id="UP000546642">
    <property type="component" value="Unassembled WGS sequence"/>
</dbReference>
<gene>
    <name evidence="1" type="ORF">HNR23_000778</name>
</gene>
<evidence type="ECO:0000313" key="1">
    <source>
        <dbReference type="EMBL" id="MBB6170718.1"/>
    </source>
</evidence>
<comment type="caution">
    <text evidence="1">The sequence shown here is derived from an EMBL/GenBank/DDBJ whole genome shotgun (WGS) entry which is preliminary data.</text>
</comment>
<proteinExistence type="predicted"/>
<evidence type="ECO:0000313" key="2">
    <source>
        <dbReference type="Proteomes" id="UP000546642"/>
    </source>
</evidence>
<accession>A0A7X0D3Z5</accession>
<reference evidence="1 2" key="1">
    <citation type="submission" date="2020-08" db="EMBL/GenBank/DDBJ databases">
        <title>Sequencing the genomes of 1000 actinobacteria strains.</title>
        <authorList>
            <person name="Klenk H.-P."/>
        </authorList>
    </citation>
    <scope>NUCLEOTIDE SEQUENCE [LARGE SCALE GENOMIC DNA]</scope>
    <source>
        <strain evidence="1 2">DSM 46659</strain>
    </source>
</reference>
<dbReference type="AlphaFoldDB" id="A0A7X0D3Z5"/>
<protein>
    <submittedName>
        <fullName evidence="1">Uncharacterized protein</fullName>
    </submittedName>
</protein>